<dbReference type="SUPFAM" id="SSF56349">
    <property type="entry name" value="DNA breaking-rejoining enzymes"/>
    <property type="match status" value="1"/>
</dbReference>
<evidence type="ECO:0000313" key="5">
    <source>
        <dbReference type="EMBL" id="CAG9931408.1"/>
    </source>
</evidence>
<dbReference type="PANTHER" id="PTHR32309:SF31">
    <property type="entry name" value="CAPSULAR EXOPOLYSACCHARIDE FAMILY"/>
    <property type="match status" value="1"/>
</dbReference>
<protein>
    <submittedName>
        <fullName evidence="5">Tyr recombinase domain-containing protein</fullName>
    </submittedName>
</protein>
<keyword evidence="1" id="KW-0233">DNA recombination</keyword>
<keyword evidence="2" id="KW-0175">Coiled coil</keyword>
<evidence type="ECO:0000256" key="1">
    <source>
        <dbReference type="ARBA" id="ARBA00023172"/>
    </source>
</evidence>
<dbReference type="PROSITE" id="PS51318">
    <property type="entry name" value="TAT"/>
    <property type="match status" value="1"/>
</dbReference>
<keyword evidence="3" id="KW-1133">Transmembrane helix</keyword>
<dbReference type="RefSeq" id="WP_239795512.1">
    <property type="nucleotide sequence ID" value="NZ_OU912926.1"/>
</dbReference>
<feature type="coiled-coil region" evidence="2">
    <location>
        <begin position="165"/>
        <end position="273"/>
    </location>
</feature>
<dbReference type="InterPro" id="IPR006311">
    <property type="entry name" value="TAT_signal"/>
</dbReference>
<sequence length="687" mass="74389">MFSSPTQRANRRKFLVFSGTFLVLAAIGLFYSYSRPAIYLAGARVHINPGAVQVEAAVSTGGTQGANVPRSLLNELQVLTSRPLVKAVLEKMPDTQRDTASRLGADPVAALQAGLQAKVAEGTDVVEVTSRGPDAVLAATLVNELVVAYTGQLHDAYAKTLGSSLAQISDEVAQLTQKVQTQRRQMEDFRLRHNIVSFEREENEVLGRIKGQTEALNKAQEKLAIAEGKLRAMTESATAGRPIAAPVRANATLENLEQRASQAREELNEMGRGFTPAYLAMDPRARAVKYRLAELERQIVNQRQINGQVAQSDQSSALADARDEVNAARDTIARMTQQASGNRGELQQFASRFNEFRTMRDELAPLESLLRDAIQRNARQEAGEASRRPSVRVVEPAFAPREPWQPQYARDAAIVLGGAFLLALLAMWVVELFNRVDAPPTWVVSQPSPYPSPYLGNPSYGLGYDPGQANVAALAHRMPLAVEYDGRATMLPPVIHPRELLQEELAGILTNASPTVLLFAHLLLRGVSPEEAVALRGSDVNTAARTLHVASIHEGNDLRTAARDIPLDSTLHEVIVNTLKITPAGDAQPLLGDANAKPVALNDLTTELLYAAHDAGVDQPAEVTPDALRHTCAAFLARQGIRMADLARAVGQMSTTQAAIYSAMAPAGKRLGLEQVERLMLAVRQAA</sequence>
<keyword evidence="3" id="KW-0472">Membrane</keyword>
<dbReference type="InterPro" id="IPR013762">
    <property type="entry name" value="Integrase-like_cat_sf"/>
</dbReference>
<dbReference type="PANTHER" id="PTHR32309">
    <property type="entry name" value="TYROSINE-PROTEIN KINASE"/>
    <property type="match status" value="1"/>
</dbReference>
<dbReference type="InterPro" id="IPR011010">
    <property type="entry name" value="DNA_brk_join_enz"/>
</dbReference>
<dbReference type="Pfam" id="PF00589">
    <property type="entry name" value="Phage_integrase"/>
    <property type="match status" value="1"/>
</dbReference>
<reference evidence="5 6" key="1">
    <citation type="submission" date="2021-10" db="EMBL/GenBank/DDBJ databases">
        <authorList>
            <person name="Koch H."/>
        </authorList>
    </citation>
    <scope>NUCLEOTIDE SEQUENCE [LARGE SCALE GENOMIC DNA]</scope>
    <source>
        <strain evidence="5">6680</strain>
    </source>
</reference>
<accession>A0ABM8YVC9</accession>
<dbReference type="InterPro" id="IPR050445">
    <property type="entry name" value="Bact_polysacc_biosynth/exp"/>
</dbReference>
<feature type="domain" description="Tyr recombinase" evidence="4">
    <location>
        <begin position="495"/>
        <end position="674"/>
    </location>
</feature>
<organism evidence="5 6">
    <name type="scientific">Candidatus Nitrotoga arctica</name>
    <dbReference type="NCBI Taxonomy" id="453162"/>
    <lineage>
        <taxon>Bacteria</taxon>
        <taxon>Pseudomonadati</taxon>
        <taxon>Pseudomonadota</taxon>
        <taxon>Betaproteobacteria</taxon>
        <taxon>Nitrosomonadales</taxon>
        <taxon>Gallionellaceae</taxon>
        <taxon>Candidatus Nitrotoga</taxon>
    </lineage>
</organism>
<dbReference type="CDD" id="cd00397">
    <property type="entry name" value="DNA_BRE_C"/>
    <property type="match status" value="1"/>
</dbReference>
<keyword evidence="6" id="KW-1185">Reference proteome</keyword>
<dbReference type="EMBL" id="OU912926">
    <property type="protein sequence ID" value="CAG9931408.1"/>
    <property type="molecule type" value="Genomic_DNA"/>
</dbReference>
<name>A0ABM8YVC9_9PROT</name>
<evidence type="ECO:0000259" key="4">
    <source>
        <dbReference type="PROSITE" id="PS51898"/>
    </source>
</evidence>
<gene>
    <name evidence="5" type="ORF">NTG6680_0155</name>
</gene>
<feature type="transmembrane region" description="Helical" evidence="3">
    <location>
        <begin position="14"/>
        <end position="33"/>
    </location>
</feature>
<dbReference type="Gene3D" id="1.10.443.10">
    <property type="entry name" value="Intergrase catalytic core"/>
    <property type="match status" value="1"/>
</dbReference>
<evidence type="ECO:0000313" key="6">
    <source>
        <dbReference type="Proteomes" id="UP000839052"/>
    </source>
</evidence>
<evidence type="ECO:0000256" key="3">
    <source>
        <dbReference type="SAM" id="Phobius"/>
    </source>
</evidence>
<proteinExistence type="predicted"/>
<dbReference type="PROSITE" id="PS51898">
    <property type="entry name" value="TYR_RECOMBINASE"/>
    <property type="match status" value="1"/>
</dbReference>
<evidence type="ECO:0000256" key="2">
    <source>
        <dbReference type="SAM" id="Coils"/>
    </source>
</evidence>
<dbReference type="Proteomes" id="UP000839052">
    <property type="component" value="Chromosome"/>
</dbReference>
<keyword evidence="3" id="KW-0812">Transmembrane</keyword>
<dbReference type="InterPro" id="IPR002104">
    <property type="entry name" value="Integrase_catalytic"/>
</dbReference>